<keyword evidence="3" id="KW-1185">Reference proteome</keyword>
<evidence type="ECO:0000313" key="3">
    <source>
        <dbReference type="Proteomes" id="UP000601027"/>
    </source>
</evidence>
<dbReference type="EMBL" id="JAEVHM010000046">
    <property type="protein sequence ID" value="MBM0232609.1"/>
    <property type="molecule type" value="Genomic_DNA"/>
</dbReference>
<reference evidence="2 3" key="1">
    <citation type="submission" date="2021-01" db="EMBL/GenBank/DDBJ databases">
        <title>Draft genome sequence of Micromonospora sp. strain STR1_7.</title>
        <authorList>
            <person name="Karlyshev A."/>
            <person name="Jawad R."/>
        </authorList>
    </citation>
    <scope>NUCLEOTIDE SEQUENCE [LARGE SCALE GENOMIC DNA]</scope>
    <source>
        <strain evidence="2 3">STR1-7</strain>
    </source>
</reference>
<dbReference type="Gene3D" id="2.120.10.10">
    <property type="match status" value="1"/>
</dbReference>
<evidence type="ECO:0000256" key="1">
    <source>
        <dbReference type="SAM" id="Phobius"/>
    </source>
</evidence>
<organism evidence="2 3">
    <name type="scientific">Micromonospora parastrephiae</name>
    <dbReference type="NCBI Taxonomy" id="2806101"/>
    <lineage>
        <taxon>Bacteria</taxon>
        <taxon>Bacillati</taxon>
        <taxon>Actinomycetota</taxon>
        <taxon>Actinomycetes</taxon>
        <taxon>Micromonosporales</taxon>
        <taxon>Micromonosporaceae</taxon>
        <taxon>Micromonospora</taxon>
    </lineage>
</organism>
<dbReference type="Proteomes" id="UP000601027">
    <property type="component" value="Unassembled WGS sequence"/>
</dbReference>
<keyword evidence="1" id="KW-1133">Transmembrane helix</keyword>
<accession>A0ABS1XTM7</accession>
<gene>
    <name evidence="2" type="ORF">JNW91_12495</name>
</gene>
<evidence type="ECO:0000313" key="2">
    <source>
        <dbReference type="EMBL" id="MBM0232609.1"/>
    </source>
</evidence>
<name>A0ABS1XTM7_9ACTN</name>
<protein>
    <submittedName>
        <fullName evidence="2">Exo-alpha-sialidase</fullName>
    </submittedName>
</protein>
<proteinExistence type="predicted"/>
<keyword evidence="1" id="KW-0812">Transmembrane</keyword>
<keyword evidence="1" id="KW-0472">Membrane</keyword>
<dbReference type="SUPFAM" id="SSF50939">
    <property type="entry name" value="Sialidases"/>
    <property type="match status" value="2"/>
</dbReference>
<dbReference type="InterPro" id="IPR036278">
    <property type="entry name" value="Sialidase_sf"/>
</dbReference>
<comment type="caution">
    <text evidence="2">The sequence shown here is derived from an EMBL/GenBank/DDBJ whole genome shotgun (WGS) entry which is preliminary data.</text>
</comment>
<feature type="transmembrane region" description="Helical" evidence="1">
    <location>
        <begin position="37"/>
        <end position="57"/>
    </location>
</feature>
<sequence>MSDRELPGFDVGTITEAVRQPPLNELRSTARSRRHRSVGMAAALVALAGVAVVPLLGGSGRTYPAAPVELSPRAEQSGDFTLTGPDSGVEVRRDGCTLRFNFTDDRGRSWSDRGAAEYRSTGCGASPTSTVGELAVTILGDRSYLVRDTGSLRLSTDYGRTWRDATAAIVAVPSFPATTQPVYCGFGCGAVQEPLAVDRSTGAVYRLTGDAPSGRPLFSLYPSPDGTLWATYQMSTNPRATVARSTDRGATWTTWEAGAGSTVLALVGIDQREGYLLTQASSEDASIALLRTTDGGKTWADTGAVLPTQPHWDLTAGSDGSLMAITAIGGAQSGRLAHLLVSRDDGRHFTVAREYGPLVGSGSVAPGYAWLFGQDDGASGGPDHVLLTTDATTWTRFALSP</sequence>
<dbReference type="CDD" id="cd15482">
    <property type="entry name" value="Sialidase_non-viral"/>
    <property type="match status" value="1"/>
</dbReference>
<dbReference type="RefSeq" id="WP_203175010.1">
    <property type="nucleotide sequence ID" value="NZ_JAEVHM010000046.1"/>
</dbReference>